<comment type="caution">
    <text evidence="1">The sequence shown here is derived from an EMBL/GenBank/DDBJ whole genome shotgun (WGS) entry which is preliminary data.</text>
</comment>
<evidence type="ECO:0000313" key="2">
    <source>
        <dbReference type="Proteomes" id="UP001058074"/>
    </source>
</evidence>
<accession>A0ACB5RIG7</accession>
<dbReference type="EMBL" id="BROD01000001">
    <property type="protein sequence ID" value="GKX68921.1"/>
    <property type="molecule type" value="Genomic_DNA"/>
</dbReference>
<reference evidence="1" key="1">
    <citation type="journal article" date="2025" name="Int. J. Syst. Evol. Microbiol.">
        <title>Inconstantimicrobium mannanitabidum sp. nov., a novel member of the family Clostridiaceae isolated from anoxic soil under the treatment of reductive soil disinfestation.</title>
        <authorList>
            <person name="Ueki A."/>
            <person name="Tonouchi A."/>
            <person name="Honma S."/>
            <person name="Kaku N."/>
            <person name="Ueki K."/>
        </authorList>
    </citation>
    <scope>NUCLEOTIDE SEQUENCE</scope>
    <source>
        <strain evidence="1">TW13</strain>
    </source>
</reference>
<evidence type="ECO:0000313" key="1">
    <source>
        <dbReference type="EMBL" id="GKX68921.1"/>
    </source>
</evidence>
<keyword evidence="2" id="KW-1185">Reference proteome</keyword>
<dbReference type="Proteomes" id="UP001058074">
    <property type="component" value="Unassembled WGS sequence"/>
</dbReference>
<organism evidence="1 2">
    <name type="scientific">Inconstantimicrobium mannanitabidum</name>
    <dbReference type="NCBI Taxonomy" id="1604901"/>
    <lineage>
        <taxon>Bacteria</taxon>
        <taxon>Bacillati</taxon>
        <taxon>Bacillota</taxon>
        <taxon>Clostridia</taxon>
        <taxon>Eubacteriales</taxon>
        <taxon>Clostridiaceae</taxon>
        <taxon>Inconstantimicrobium</taxon>
    </lineage>
</organism>
<proteinExistence type="predicted"/>
<protein>
    <submittedName>
        <fullName evidence="1">Uncharacterized protein</fullName>
    </submittedName>
</protein>
<gene>
    <name evidence="1" type="ORF">rsdtw13_41790</name>
</gene>
<sequence>MNNIKYAIEGLVRRPLLFLIILLQVIIGTMLLNKTLVSVLNIYDTNKRVVDTFKGKELYKMQDNSDMKYIDESLDKPDGFNRAYELYTFFKENKDFSILHGDRTNAVVGGIVDNDKFFYSKKNKYTDISGKFYSVVTSYNVDENYIKQFPLKISKGRSFSSADFDSEFERPVILGSGYKKYYDVGQVFKCYDYYLRKEISLKVVGILDDSNYAVDIDSPFALDDMIIMPLQNLNSKTAKKDSYITWFMNCMVSTSNKTSTLNSIRDKCDKLKLYNFSLISCDQRVQELLAGLKEDLKSSIIVSVIIFLFICIAIITIQINSIRDRLSELGIHLLSGGCKKDISKRLVYSISAYIIAGIGIAEYFNYLSIKNSSSSYERFDVRIIYLAIPIAVVLIIVTSIMPLMEIRKMDISTIMRRKE</sequence>
<name>A0ACB5RIG7_9CLOT</name>